<gene>
    <name evidence="1" type="ORF">HPB50_022413</name>
</gene>
<name>A0ACB7SS77_HYAAI</name>
<evidence type="ECO:0000313" key="2">
    <source>
        <dbReference type="Proteomes" id="UP000821845"/>
    </source>
</evidence>
<sequence length="130" mass="14594">MSTQDTNTVNLLAREFSLDASQYDSLKLSHAKEVRGLKLFRPSLSQDASSLLGLRLLAQAARGRRDSLSGFPFWERATVTVRVEPNIRRSSSRAPTRWQARQPGFDGGLVSIAASFVSALRRYPRHQHQL</sequence>
<accession>A0ACB7SS77</accession>
<comment type="caution">
    <text evidence="1">The sequence shown here is derived from an EMBL/GenBank/DDBJ whole genome shotgun (WGS) entry which is preliminary data.</text>
</comment>
<dbReference type="Proteomes" id="UP000821845">
    <property type="component" value="Chromosome 3"/>
</dbReference>
<dbReference type="EMBL" id="CM023483">
    <property type="protein sequence ID" value="KAH6936794.1"/>
    <property type="molecule type" value="Genomic_DNA"/>
</dbReference>
<keyword evidence="2" id="KW-1185">Reference proteome</keyword>
<proteinExistence type="predicted"/>
<protein>
    <submittedName>
        <fullName evidence="1">Uncharacterized protein</fullName>
    </submittedName>
</protein>
<reference evidence="1" key="1">
    <citation type="submission" date="2020-05" db="EMBL/GenBank/DDBJ databases">
        <title>Large-scale comparative analyses of tick genomes elucidate their genetic diversity and vector capacities.</title>
        <authorList>
            <person name="Jia N."/>
            <person name="Wang J."/>
            <person name="Shi W."/>
            <person name="Du L."/>
            <person name="Sun Y."/>
            <person name="Zhan W."/>
            <person name="Jiang J."/>
            <person name="Wang Q."/>
            <person name="Zhang B."/>
            <person name="Ji P."/>
            <person name="Sakyi L.B."/>
            <person name="Cui X."/>
            <person name="Yuan T."/>
            <person name="Jiang B."/>
            <person name="Yang W."/>
            <person name="Lam T.T.-Y."/>
            <person name="Chang Q."/>
            <person name="Ding S."/>
            <person name="Wang X."/>
            <person name="Zhu J."/>
            <person name="Ruan X."/>
            <person name="Zhao L."/>
            <person name="Wei J."/>
            <person name="Que T."/>
            <person name="Du C."/>
            <person name="Cheng J."/>
            <person name="Dai P."/>
            <person name="Han X."/>
            <person name="Huang E."/>
            <person name="Gao Y."/>
            <person name="Liu J."/>
            <person name="Shao H."/>
            <person name="Ye R."/>
            <person name="Li L."/>
            <person name="Wei W."/>
            <person name="Wang X."/>
            <person name="Wang C."/>
            <person name="Yang T."/>
            <person name="Huo Q."/>
            <person name="Li W."/>
            <person name="Guo W."/>
            <person name="Chen H."/>
            <person name="Zhou L."/>
            <person name="Ni X."/>
            <person name="Tian J."/>
            <person name="Zhou Y."/>
            <person name="Sheng Y."/>
            <person name="Liu T."/>
            <person name="Pan Y."/>
            <person name="Xia L."/>
            <person name="Li J."/>
            <person name="Zhao F."/>
            <person name="Cao W."/>
        </authorList>
    </citation>
    <scope>NUCLEOTIDE SEQUENCE</scope>
    <source>
        <strain evidence="1">Hyas-2018</strain>
    </source>
</reference>
<organism evidence="1 2">
    <name type="scientific">Hyalomma asiaticum</name>
    <name type="common">Tick</name>
    <dbReference type="NCBI Taxonomy" id="266040"/>
    <lineage>
        <taxon>Eukaryota</taxon>
        <taxon>Metazoa</taxon>
        <taxon>Ecdysozoa</taxon>
        <taxon>Arthropoda</taxon>
        <taxon>Chelicerata</taxon>
        <taxon>Arachnida</taxon>
        <taxon>Acari</taxon>
        <taxon>Parasitiformes</taxon>
        <taxon>Ixodida</taxon>
        <taxon>Ixodoidea</taxon>
        <taxon>Ixodidae</taxon>
        <taxon>Hyalomminae</taxon>
        <taxon>Hyalomma</taxon>
    </lineage>
</organism>
<evidence type="ECO:0000313" key="1">
    <source>
        <dbReference type="EMBL" id="KAH6936794.1"/>
    </source>
</evidence>